<dbReference type="InterPro" id="IPR004805">
    <property type="entry name" value="DnaE2/DnaE/PolC"/>
</dbReference>
<evidence type="ECO:0000256" key="3">
    <source>
        <dbReference type="ARBA" id="ARBA00022695"/>
    </source>
</evidence>
<feature type="region of interest" description="Disordered" evidence="7">
    <location>
        <begin position="1658"/>
        <end position="1679"/>
    </location>
</feature>
<dbReference type="InterPro" id="IPR040982">
    <property type="entry name" value="DNA_pol3_finger"/>
</dbReference>
<evidence type="ECO:0000256" key="1">
    <source>
        <dbReference type="ARBA" id="ARBA00012417"/>
    </source>
</evidence>
<keyword evidence="5" id="KW-0239">DNA-directed DNA polymerase</keyword>
<keyword evidence="2" id="KW-0808">Transferase</keyword>
<keyword evidence="4" id="KW-0235">DNA replication</keyword>
<evidence type="ECO:0000259" key="8">
    <source>
        <dbReference type="SMART" id="SM00481"/>
    </source>
</evidence>
<comment type="catalytic activity">
    <reaction evidence="6">
        <text>DNA(n) + a 2'-deoxyribonucleoside 5'-triphosphate = DNA(n+1) + diphosphate</text>
        <dbReference type="Rhea" id="RHEA:22508"/>
        <dbReference type="Rhea" id="RHEA-COMP:17339"/>
        <dbReference type="Rhea" id="RHEA-COMP:17340"/>
        <dbReference type="ChEBI" id="CHEBI:33019"/>
        <dbReference type="ChEBI" id="CHEBI:61560"/>
        <dbReference type="ChEBI" id="CHEBI:173112"/>
        <dbReference type="EC" id="2.7.7.7"/>
    </reaction>
</comment>
<dbReference type="InterPro" id="IPR004013">
    <property type="entry name" value="PHP_dom"/>
</dbReference>
<dbReference type="SUPFAM" id="SSF89550">
    <property type="entry name" value="PHP domain-like"/>
    <property type="match status" value="1"/>
</dbReference>
<dbReference type="Pfam" id="PF07733">
    <property type="entry name" value="DNA_pol3_alpha"/>
    <property type="match status" value="1"/>
</dbReference>
<protein>
    <recommendedName>
        <fullName evidence="1">DNA-directed DNA polymerase</fullName>
        <ecNumber evidence="1">2.7.7.7</ecNumber>
    </recommendedName>
</protein>
<dbReference type="InterPro" id="IPR041931">
    <property type="entry name" value="DNA_pol3_alpha_thumb_dom"/>
</dbReference>
<evidence type="ECO:0000313" key="9">
    <source>
        <dbReference type="EMBL" id="PXF41835.1"/>
    </source>
</evidence>
<accession>A0A2V3IIA4</accession>
<dbReference type="Gene3D" id="1.10.150.870">
    <property type="match status" value="1"/>
</dbReference>
<dbReference type="Proteomes" id="UP000247409">
    <property type="component" value="Unassembled WGS sequence"/>
</dbReference>
<dbReference type="Gene3D" id="3.20.20.140">
    <property type="entry name" value="Metal-dependent hydrolases"/>
    <property type="match status" value="1"/>
</dbReference>
<dbReference type="InterPro" id="IPR011708">
    <property type="entry name" value="DNA_pol3_alpha_NTPase_dom"/>
</dbReference>
<name>A0A2V3IIA4_9FLOR</name>
<feature type="region of interest" description="Disordered" evidence="7">
    <location>
        <begin position="1408"/>
        <end position="1435"/>
    </location>
</feature>
<feature type="compositionally biased region" description="Low complexity" evidence="7">
    <location>
        <begin position="1662"/>
        <end position="1674"/>
    </location>
</feature>
<dbReference type="GO" id="GO:0003887">
    <property type="term" value="F:DNA-directed DNA polymerase activity"/>
    <property type="evidence" value="ECO:0007669"/>
    <property type="project" value="UniProtKB-KW"/>
</dbReference>
<dbReference type="CDD" id="cd04485">
    <property type="entry name" value="DnaE_OBF"/>
    <property type="match status" value="1"/>
</dbReference>
<dbReference type="Pfam" id="PF14579">
    <property type="entry name" value="HHH_6"/>
    <property type="match status" value="1"/>
</dbReference>
<dbReference type="GO" id="GO:0008408">
    <property type="term" value="F:3'-5' exonuclease activity"/>
    <property type="evidence" value="ECO:0007669"/>
    <property type="project" value="InterPro"/>
</dbReference>
<dbReference type="InterPro" id="IPR029460">
    <property type="entry name" value="DNAPol_HHH"/>
</dbReference>
<evidence type="ECO:0000256" key="4">
    <source>
        <dbReference type="ARBA" id="ARBA00022705"/>
    </source>
</evidence>
<evidence type="ECO:0000313" key="10">
    <source>
        <dbReference type="Proteomes" id="UP000247409"/>
    </source>
</evidence>
<evidence type="ECO:0000256" key="6">
    <source>
        <dbReference type="ARBA" id="ARBA00049244"/>
    </source>
</evidence>
<dbReference type="SMART" id="SM00481">
    <property type="entry name" value="POLIIIAc"/>
    <property type="match status" value="1"/>
</dbReference>
<dbReference type="NCBIfam" id="TIGR00594">
    <property type="entry name" value="polc"/>
    <property type="match status" value="1"/>
</dbReference>
<dbReference type="Pfam" id="PF02811">
    <property type="entry name" value="PHP"/>
    <property type="match status" value="1"/>
</dbReference>
<dbReference type="InterPro" id="IPR016195">
    <property type="entry name" value="Pol/histidinol_Pase-like"/>
</dbReference>
<proteinExistence type="predicted"/>
<dbReference type="EC" id="2.7.7.7" evidence="1"/>
<dbReference type="Pfam" id="PF17657">
    <property type="entry name" value="DNA_pol3_finger"/>
    <property type="match status" value="1"/>
</dbReference>
<dbReference type="GO" id="GO:0006260">
    <property type="term" value="P:DNA replication"/>
    <property type="evidence" value="ECO:0007669"/>
    <property type="project" value="UniProtKB-KW"/>
</dbReference>
<dbReference type="STRING" id="448386.A0A2V3IIA4"/>
<reference evidence="9 10" key="1">
    <citation type="journal article" date="2018" name="Mol. Biol. Evol.">
        <title>Analysis of the draft genome of the red seaweed Gracilariopsis chorda provides insights into genome size evolution in Rhodophyta.</title>
        <authorList>
            <person name="Lee J."/>
            <person name="Yang E.C."/>
            <person name="Graf L."/>
            <person name="Yang J.H."/>
            <person name="Qiu H."/>
            <person name="Zel Zion U."/>
            <person name="Chan C.X."/>
            <person name="Stephens T.G."/>
            <person name="Weber A.P.M."/>
            <person name="Boo G.H."/>
            <person name="Boo S.M."/>
            <person name="Kim K.M."/>
            <person name="Shin Y."/>
            <person name="Jung M."/>
            <person name="Lee S.J."/>
            <person name="Yim H.S."/>
            <person name="Lee J.H."/>
            <person name="Bhattacharya D."/>
            <person name="Yoon H.S."/>
        </authorList>
    </citation>
    <scope>NUCLEOTIDE SEQUENCE [LARGE SCALE GENOMIC DNA]</scope>
    <source>
        <strain evidence="9 10">SKKU-2015</strain>
        <tissue evidence="9">Whole body</tissue>
    </source>
</reference>
<comment type="caution">
    <text evidence="9">The sequence shown here is derived from an EMBL/GenBank/DDBJ whole genome shotgun (WGS) entry which is preliminary data.</text>
</comment>
<feature type="domain" description="Polymerase/histidinol phosphatase N-terminal" evidence="8">
    <location>
        <begin position="61"/>
        <end position="128"/>
    </location>
</feature>
<evidence type="ECO:0000256" key="2">
    <source>
        <dbReference type="ARBA" id="ARBA00022679"/>
    </source>
</evidence>
<keyword evidence="3" id="KW-0548">Nucleotidyltransferase</keyword>
<sequence length="1987" mass="222339">MAPLDLPVAFLVPLPLRTNSSPPLIRQPCVICLPRKIVVAELQHQSPNSAQSQLVPPNQYVPLHVHSDYSLLDGASQLPSLVTRAAELHVPALALTDHGVLYGAIQLVRACAGTTVKPIIGNEMYVVNDIPDEQPNGKGPKRYHLIVLAKNQIGYRNLVKLTSIAHLDGVVGKGIFARPCINKAQLYQYREGLIVSSACLGGEIAQAILNDDIDSARTVASWFRDVFGDDFYLEIQDHGSDEDKKVNPVMLQLSRELSIKVIATNDSHFTSCLDAEAHDALICIQTGKRLTDENRLRYSGTEYFKSAEEMRRCFVDHLPTTAVDEALHNTLQVAEKVESYHLFGATRIPDFPLPIGFGTSHDDYLRRVSELGLKERIAARTKSGLIKHGSERLYTERLHSELDMICRMGFSSYFLVVWDYIRFARSQNIPVGPGRGSVAGSLVAFALRITDVDPIPFNLLFERFLNIERRSMPDIDIDFSVQGREKVISYVTERYGQARVAQIITFNRLTSKALLKDVARVHNVSYKEADRLAKLIPVTRGKPASLKELLSKGTANRDFKKAVNDHPEYQEWIDKAKRIEGTNKTFGIHAAGVVISANPLTDIVPLTKAKHGETITQYAMEDVESLGLLKMDFLGLKNLSVIEMALKFINNGRREQGIEEDLDFSVDALPLDDDKTYKLLADGELDGIFQLDASAGMRNIVRELRPTSLEDISSILALYRPGPLDAGLIPKFIRRKHGLDPVEYEHPLLEPILKETYGIMVYQEQIMRIARDLAGYSLGQADILRRAMGKKKMKDMEKERPRFVRGAEERGVPEDIATELFDKMVKFAEYCFNKSHSTAYAYLTYQTAFLKANHPVEYCAAILTSNMNQSEKLVRYLADARMLGVKVLPPSVNKSDLGFTVDRNGDESVVRFGFEAVKTVGASVSRALIDERNARGSFRSISDLINRVDLRVLNKRAMASLIQAGAFEELHPNRRVLLDRFDELLVLRRKLRDRRKRREDRGMSEKDIGELNELERLAWEEAEIGLARACEEEEEFTALERLAGEKASIGFYASGHPLQDLQSIASFLGCTPVQLIVGEANEGGLGLDDSEVTESVRSGLSHEAEVMILSCITELKKVTTAKGRKMARWMIEDTASRVTGVVFPGYYEVVQQRLEHSSDENGRHEKDNEEERGFTDTSLIEAEEEPRFVVENDARVIVWGRVDSESSGTVQIIVDDVLRVEQVRAIVATARYTPERSIEEHVCILQAIAKDILADRFPQRYRENSSGFNLQRRKWIKSKPLKEKNRVPLILRCLDEQGNTTSTINVGNDFRFPLNCEDQVAELQKKTGYECTVISISENMGEIMDKIMLSFDDIEDTCEGLPTYMNTNTTARRTRHRKNGQIGEVYHPEHAKVSPVSTPDLCHTEEDLAEPKAKNNGRGQQRIPQKLGSRQENRTTREVVDSIYVESSSSIESDQVITTPINHSDAFAKGTMDTTSTSDEYQELLFRREEYEKRYTPEAPGEDTTGIWSRNKRAQFFQIKESNRRSDPFHEQVFCYRPGMNDFSPSDAFLKFSVDTEASVLTASRETGDVRDRLEASLQASPFDPPSRDFSTTECNVQRDGARGVNDDYLESKAHIANGEDCYSQEPPFLRAVSSRHDSMHDDEKQIAFSSTLGEATFPGVSSSDSPSTASTDSRSADLKEHAASNELVVDFDASGMEGVLDAICLVASEAAGRYCDSDYALMAVTNLSLTKLVETKVQIAVNARVSYADQQHLYVLVDLRETGPSGERKRARSFGPVTVVTKGGRIQKPRRALTKKTQKLVNSTRRNLEHSLKLKPKSCARTSKSVSSPKNLKHIVPRSTLLSVSDSCETSATSLMDGGQILCSMYRTALLCVEHAFEDAKQLRVISVSSVTSPAAWASIEAAEEMTVSALIYRASSKDVDVQVISSVSSANGYKAQFMATFTITCQDSSKVLRCHLPQGRDPLFDENEVIKCFHHLLEKLPQYTQ</sequence>
<dbReference type="InterPro" id="IPR003141">
    <property type="entry name" value="Pol/His_phosphatase_N"/>
</dbReference>
<dbReference type="NCBIfam" id="NF004226">
    <property type="entry name" value="PRK05673.1"/>
    <property type="match status" value="1"/>
</dbReference>
<dbReference type="EMBL" id="NBIV01000192">
    <property type="protein sequence ID" value="PXF41835.1"/>
    <property type="molecule type" value="Genomic_DNA"/>
</dbReference>
<dbReference type="OrthoDB" id="10057707at2759"/>
<dbReference type="PANTHER" id="PTHR32294:SF0">
    <property type="entry name" value="DNA POLYMERASE III SUBUNIT ALPHA"/>
    <property type="match status" value="1"/>
</dbReference>
<feature type="region of interest" description="Disordered" evidence="7">
    <location>
        <begin position="1154"/>
        <end position="1174"/>
    </location>
</feature>
<evidence type="ECO:0000256" key="7">
    <source>
        <dbReference type="SAM" id="MobiDB-lite"/>
    </source>
</evidence>
<dbReference type="CDD" id="cd12113">
    <property type="entry name" value="PHP_PolIIIA_DnaE3"/>
    <property type="match status" value="1"/>
</dbReference>
<evidence type="ECO:0000256" key="5">
    <source>
        <dbReference type="ARBA" id="ARBA00022932"/>
    </source>
</evidence>
<gene>
    <name evidence="9" type="ORF">BWQ96_08454</name>
</gene>
<dbReference type="Gene3D" id="1.10.10.1600">
    <property type="entry name" value="Bacterial DNA polymerase III alpha subunit, thumb domain"/>
    <property type="match status" value="1"/>
</dbReference>
<keyword evidence="10" id="KW-1185">Reference proteome</keyword>
<dbReference type="PANTHER" id="PTHR32294">
    <property type="entry name" value="DNA POLYMERASE III SUBUNIT ALPHA"/>
    <property type="match status" value="1"/>
</dbReference>
<organism evidence="9 10">
    <name type="scientific">Gracilariopsis chorda</name>
    <dbReference type="NCBI Taxonomy" id="448386"/>
    <lineage>
        <taxon>Eukaryota</taxon>
        <taxon>Rhodophyta</taxon>
        <taxon>Florideophyceae</taxon>
        <taxon>Rhodymeniophycidae</taxon>
        <taxon>Gracilariales</taxon>
        <taxon>Gracilariaceae</taxon>
        <taxon>Gracilariopsis</taxon>
    </lineage>
</organism>